<dbReference type="EMBL" id="JANFQO010000019">
    <property type="protein sequence ID" value="MCQ4166625.1"/>
    <property type="molecule type" value="Genomic_DNA"/>
</dbReference>
<evidence type="ECO:0000313" key="4">
    <source>
        <dbReference type="Proteomes" id="UP001165498"/>
    </source>
</evidence>
<name>A0ABT1QWH3_9GAMM</name>
<sequence length="141" mass="14579">MKVLLAVDGSEHSNRAVDYVALHWLPADTALGIVLCHADPEPQPLAPPEVEDAADLAGYHAGNTAIALRYGRAVFASVGLSPLECCVIGAPAAGILRSAVENGADVIVLGAHGSAPRRHRRLGAVVQEVLAESDIPVLVVP</sequence>
<dbReference type="InterPro" id="IPR006015">
    <property type="entry name" value="Universal_stress_UspA"/>
</dbReference>
<dbReference type="PANTHER" id="PTHR46268">
    <property type="entry name" value="STRESS RESPONSE PROTEIN NHAX"/>
    <property type="match status" value="1"/>
</dbReference>
<dbReference type="PANTHER" id="PTHR46268:SF15">
    <property type="entry name" value="UNIVERSAL STRESS PROTEIN HP_0031"/>
    <property type="match status" value="1"/>
</dbReference>
<accession>A0ABT1QWH3</accession>
<dbReference type="SUPFAM" id="SSF52402">
    <property type="entry name" value="Adenine nucleotide alpha hydrolases-like"/>
    <property type="match status" value="1"/>
</dbReference>
<dbReference type="CDD" id="cd00293">
    <property type="entry name" value="USP-like"/>
    <property type="match status" value="1"/>
</dbReference>
<gene>
    <name evidence="3" type="ORF">NM961_18075</name>
</gene>
<dbReference type="InterPro" id="IPR014729">
    <property type="entry name" value="Rossmann-like_a/b/a_fold"/>
</dbReference>
<proteinExistence type="inferred from homology"/>
<dbReference type="InterPro" id="IPR006016">
    <property type="entry name" value="UspA"/>
</dbReference>
<dbReference type="Pfam" id="PF00582">
    <property type="entry name" value="Usp"/>
    <property type="match status" value="1"/>
</dbReference>
<evidence type="ECO:0000256" key="1">
    <source>
        <dbReference type="ARBA" id="ARBA00008791"/>
    </source>
</evidence>
<feature type="domain" description="UspA" evidence="2">
    <location>
        <begin position="2"/>
        <end position="141"/>
    </location>
</feature>
<protein>
    <submittedName>
        <fullName evidence="3">Universal stress protein</fullName>
    </submittedName>
</protein>
<evidence type="ECO:0000259" key="2">
    <source>
        <dbReference type="Pfam" id="PF00582"/>
    </source>
</evidence>
<dbReference type="Proteomes" id="UP001165498">
    <property type="component" value="Unassembled WGS sequence"/>
</dbReference>
<comment type="caution">
    <text evidence="3">The sequence shown here is derived from an EMBL/GenBank/DDBJ whole genome shotgun (WGS) entry which is preliminary data.</text>
</comment>
<organism evidence="3 4">
    <name type="scientific">Tahibacter harae</name>
    <dbReference type="NCBI Taxonomy" id="2963937"/>
    <lineage>
        <taxon>Bacteria</taxon>
        <taxon>Pseudomonadati</taxon>
        <taxon>Pseudomonadota</taxon>
        <taxon>Gammaproteobacteria</taxon>
        <taxon>Lysobacterales</taxon>
        <taxon>Rhodanobacteraceae</taxon>
        <taxon>Tahibacter</taxon>
    </lineage>
</organism>
<reference evidence="3" key="1">
    <citation type="submission" date="2022-07" db="EMBL/GenBank/DDBJ databases">
        <title>Tahibacter sp., a new gammaproteobacterium isolated from the silt sample collected at pig farm.</title>
        <authorList>
            <person name="Chen H."/>
        </authorList>
    </citation>
    <scope>NUCLEOTIDE SEQUENCE</scope>
    <source>
        <strain evidence="3">P2K</strain>
    </source>
</reference>
<dbReference type="RefSeq" id="WP_255915813.1">
    <property type="nucleotide sequence ID" value="NZ_JANFQO010000019.1"/>
</dbReference>
<dbReference type="PRINTS" id="PR01438">
    <property type="entry name" value="UNVRSLSTRESS"/>
</dbReference>
<comment type="similarity">
    <text evidence="1">Belongs to the universal stress protein A family.</text>
</comment>
<dbReference type="Gene3D" id="3.40.50.620">
    <property type="entry name" value="HUPs"/>
    <property type="match status" value="1"/>
</dbReference>
<keyword evidence="4" id="KW-1185">Reference proteome</keyword>
<evidence type="ECO:0000313" key="3">
    <source>
        <dbReference type="EMBL" id="MCQ4166625.1"/>
    </source>
</evidence>